<feature type="compositionally biased region" description="Basic residues" evidence="1">
    <location>
        <begin position="385"/>
        <end position="402"/>
    </location>
</feature>
<keyword evidence="2" id="KW-1133">Transmembrane helix</keyword>
<organism evidence="3 4">
    <name type="scientific">Candidatus Edwardsbacteria bacterium GWF2_54_11</name>
    <dbReference type="NCBI Taxonomy" id="1817851"/>
    <lineage>
        <taxon>Bacteria</taxon>
        <taxon>Candidatus Edwardsiibacteriota</taxon>
    </lineage>
</organism>
<evidence type="ECO:0000256" key="1">
    <source>
        <dbReference type="SAM" id="MobiDB-lite"/>
    </source>
</evidence>
<gene>
    <name evidence="3" type="ORF">A2024_08875</name>
</gene>
<feature type="transmembrane region" description="Helical" evidence="2">
    <location>
        <begin position="263"/>
        <end position="284"/>
    </location>
</feature>
<feature type="transmembrane region" description="Helical" evidence="2">
    <location>
        <begin position="127"/>
        <end position="147"/>
    </location>
</feature>
<evidence type="ECO:0000313" key="3">
    <source>
        <dbReference type="EMBL" id="OGF10457.1"/>
    </source>
</evidence>
<evidence type="ECO:0000256" key="2">
    <source>
        <dbReference type="SAM" id="Phobius"/>
    </source>
</evidence>
<keyword evidence="2" id="KW-0812">Transmembrane</keyword>
<evidence type="ECO:0000313" key="4">
    <source>
        <dbReference type="Proteomes" id="UP000177230"/>
    </source>
</evidence>
<protein>
    <submittedName>
        <fullName evidence="3">Uncharacterized protein</fullName>
    </submittedName>
</protein>
<proteinExistence type="predicted"/>
<feature type="transmembrane region" description="Helical" evidence="2">
    <location>
        <begin position="296"/>
        <end position="318"/>
    </location>
</feature>
<dbReference type="AlphaFoldDB" id="A0A1F5R7N6"/>
<feature type="region of interest" description="Disordered" evidence="1">
    <location>
        <begin position="358"/>
        <end position="402"/>
    </location>
</feature>
<feature type="transmembrane region" description="Helical" evidence="2">
    <location>
        <begin position="68"/>
        <end position="90"/>
    </location>
</feature>
<dbReference type="EMBL" id="MFFM01000038">
    <property type="protein sequence ID" value="OGF10457.1"/>
    <property type="molecule type" value="Genomic_DNA"/>
</dbReference>
<comment type="caution">
    <text evidence="3">The sequence shown here is derived from an EMBL/GenBank/DDBJ whole genome shotgun (WGS) entry which is preliminary data.</text>
</comment>
<feature type="transmembrane region" description="Helical" evidence="2">
    <location>
        <begin position="228"/>
        <end position="251"/>
    </location>
</feature>
<keyword evidence="2" id="KW-0472">Membrane</keyword>
<feature type="transmembrane region" description="Helical" evidence="2">
    <location>
        <begin position="167"/>
        <end position="189"/>
    </location>
</feature>
<sequence>MLKMYFDYRDIFRAARLGLSPKKMWVLFWGLVWGFAFYGIFGYLSHLAAGRSLADVWVMFGLVPAKPWPGSGAISWVLWLAGMLGALLIYMMSAAVTARLATEQLKGNEFYEVREAAGYLKGAWKSILGGPLVIISFVSLLLFFGILSGWWGRIPVLGELTIALLSLPIYLVGLFLVFLLASLAIGLFFSPVISGATRGDAFDNLFEVFSSITAQPWRLVTYTGLLKLLCLLASAVFAWFTISSMGIAYQVLSWSMGGKFADIALAAFNLYTPPLATNYVMFLGMDNPMISGLSSFMTATPALSWPGQTAAFIMGMSLNAVRLLVLSYLLSVFVTGQTIIYGIIVMKRDQRDIFAREEGTPEETCQAIGDSENQTEEVEPQMNKRPQRVLKKIKSASKMKKR</sequence>
<reference evidence="3 4" key="1">
    <citation type="journal article" date="2016" name="Nat. Commun.">
        <title>Thousands of microbial genomes shed light on interconnected biogeochemical processes in an aquifer system.</title>
        <authorList>
            <person name="Anantharaman K."/>
            <person name="Brown C.T."/>
            <person name="Hug L.A."/>
            <person name="Sharon I."/>
            <person name="Castelle C.J."/>
            <person name="Probst A.J."/>
            <person name="Thomas B.C."/>
            <person name="Singh A."/>
            <person name="Wilkins M.J."/>
            <person name="Karaoz U."/>
            <person name="Brodie E.L."/>
            <person name="Williams K.H."/>
            <person name="Hubbard S.S."/>
            <person name="Banfield J.F."/>
        </authorList>
    </citation>
    <scope>NUCLEOTIDE SEQUENCE [LARGE SCALE GENOMIC DNA]</scope>
</reference>
<feature type="transmembrane region" description="Helical" evidence="2">
    <location>
        <begin position="324"/>
        <end position="346"/>
    </location>
</feature>
<accession>A0A1F5R7N6</accession>
<feature type="transmembrane region" description="Helical" evidence="2">
    <location>
        <begin position="26"/>
        <end position="48"/>
    </location>
</feature>
<dbReference type="Proteomes" id="UP000177230">
    <property type="component" value="Unassembled WGS sequence"/>
</dbReference>
<name>A0A1F5R7N6_9BACT</name>